<proteinExistence type="predicted"/>
<sequence length="58" mass="6281">MAGNQGTPLALRLIDLKRRFYSGSPQGGAPHAVSPVIQTTVELDHYVLTPQYSTTVVQ</sequence>
<comment type="caution">
    <text evidence="1">The sequence shown here is derived from an EMBL/GenBank/DDBJ whole genome shotgun (WGS) entry which is preliminary data.</text>
</comment>
<dbReference type="EMBL" id="BART01020382">
    <property type="protein sequence ID" value="GAH03414.1"/>
    <property type="molecule type" value="Genomic_DNA"/>
</dbReference>
<organism evidence="1">
    <name type="scientific">marine sediment metagenome</name>
    <dbReference type="NCBI Taxonomy" id="412755"/>
    <lineage>
        <taxon>unclassified sequences</taxon>
        <taxon>metagenomes</taxon>
        <taxon>ecological metagenomes</taxon>
    </lineage>
</organism>
<dbReference type="AlphaFoldDB" id="X1DEC6"/>
<evidence type="ECO:0000313" key="1">
    <source>
        <dbReference type="EMBL" id="GAH03414.1"/>
    </source>
</evidence>
<reference evidence="1" key="1">
    <citation type="journal article" date="2014" name="Front. Microbiol.">
        <title>High frequency of phylogenetically diverse reductive dehalogenase-homologous genes in deep subseafloor sedimentary metagenomes.</title>
        <authorList>
            <person name="Kawai M."/>
            <person name="Futagami T."/>
            <person name="Toyoda A."/>
            <person name="Takaki Y."/>
            <person name="Nishi S."/>
            <person name="Hori S."/>
            <person name="Arai W."/>
            <person name="Tsubouchi T."/>
            <person name="Morono Y."/>
            <person name="Uchiyama I."/>
            <person name="Ito T."/>
            <person name="Fujiyama A."/>
            <person name="Inagaki F."/>
            <person name="Takami H."/>
        </authorList>
    </citation>
    <scope>NUCLEOTIDE SEQUENCE</scope>
    <source>
        <strain evidence="1">Expedition CK06-06</strain>
    </source>
</reference>
<gene>
    <name evidence="1" type="ORF">S01H4_37886</name>
</gene>
<feature type="non-terminal residue" evidence="1">
    <location>
        <position position="58"/>
    </location>
</feature>
<protein>
    <submittedName>
        <fullName evidence="1">Uncharacterized protein</fullName>
    </submittedName>
</protein>
<accession>X1DEC6</accession>
<name>X1DEC6_9ZZZZ</name>